<feature type="domain" description="TIR" evidence="13">
    <location>
        <begin position="971"/>
        <end position="1113"/>
    </location>
</feature>
<protein>
    <submittedName>
        <fullName evidence="14">Toll-like receptor m</fullName>
    </submittedName>
</protein>
<dbReference type="PANTHER" id="PTHR24365">
    <property type="entry name" value="TOLL-LIKE RECEPTOR"/>
    <property type="match status" value="1"/>
</dbReference>
<evidence type="ECO:0000256" key="7">
    <source>
        <dbReference type="ARBA" id="ARBA00022989"/>
    </source>
</evidence>
<feature type="region of interest" description="Disordered" evidence="11">
    <location>
        <begin position="592"/>
        <end position="613"/>
    </location>
</feature>
<dbReference type="InterPro" id="IPR032675">
    <property type="entry name" value="LRR_dom_sf"/>
</dbReference>
<accession>A0AAV4HYV7</accession>
<keyword evidence="5" id="KW-0732">Signal</keyword>
<comment type="similarity">
    <text evidence="2">Belongs to the Toll-like receptor family.</text>
</comment>
<dbReference type="GO" id="GO:0007165">
    <property type="term" value="P:signal transduction"/>
    <property type="evidence" value="ECO:0007669"/>
    <property type="project" value="InterPro"/>
</dbReference>
<evidence type="ECO:0000256" key="1">
    <source>
        <dbReference type="ARBA" id="ARBA00004167"/>
    </source>
</evidence>
<dbReference type="SUPFAM" id="SSF52058">
    <property type="entry name" value="L domain-like"/>
    <property type="match status" value="1"/>
</dbReference>
<evidence type="ECO:0000256" key="9">
    <source>
        <dbReference type="ARBA" id="ARBA00023170"/>
    </source>
</evidence>
<keyword evidence="3" id="KW-0433">Leucine-rich repeat</keyword>
<keyword evidence="15" id="KW-1185">Reference proteome</keyword>
<dbReference type="InterPro" id="IPR001611">
    <property type="entry name" value="Leu-rich_rpt"/>
</dbReference>
<evidence type="ECO:0000313" key="14">
    <source>
        <dbReference type="EMBL" id="GFS02785.1"/>
    </source>
</evidence>
<dbReference type="Proteomes" id="UP000762676">
    <property type="component" value="Unassembled WGS sequence"/>
</dbReference>
<evidence type="ECO:0000256" key="2">
    <source>
        <dbReference type="ARBA" id="ARBA00009634"/>
    </source>
</evidence>
<evidence type="ECO:0000259" key="13">
    <source>
        <dbReference type="PROSITE" id="PS50104"/>
    </source>
</evidence>
<dbReference type="AlphaFoldDB" id="A0AAV4HYV7"/>
<gene>
    <name evidence="14" type="ORF">ElyMa_004616300</name>
</gene>
<dbReference type="PROSITE" id="PS50104">
    <property type="entry name" value="TIR"/>
    <property type="match status" value="1"/>
</dbReference>
<keyword evidence="6" id="KW-0677">Repeat</keyword>
<dbReference type="PANTHER" id="PTHR24365:SF541">
    <property type="entry name" value="PROTEIN TOLL-RELATED"/>
    <property type="match status" value="1"/>
</dbReference>
<dbReference type="PROSITE" id="PS51450">
    <property type="entry name" value="LRR"/>
    <property type="match status" value="2"/>
</dbReference>
<evidence type="ECO:0000256" key="12">
    <source>
        <dbReference type="SAM" id="Phobius"/>
    </source>
</evidence>
<dbReference type="GO" id="GO:0005886">
    <property type="term" value="C:plasma membrane"/>
    <property type="evidence" value="ECO:0007669"/>
    <property type="project" value="TreeGrafter"/>
</dbReference>
<feature type="transmembrane region" description="Helical" evidence="12">
    <location>
        <begin position="904"/>
        <end position="926"/>
    </location>
</feature>
<dbReference type="EMBL" id="BMAT01009251">
    <property type="protein sequence ID" value="GFS02785.1"/>
    <property type="molecule type" value="Genomic_DNA"/>
</dbReference>
<keyword evidence="4 12" id="KW-0812">Transmembrane</keyword>
<evidence type="ECO:0000256" key="5">
    <source>
        <dbReference type="ARBA" id="ARBA00022729"/>
    </source>
</evidence>
<keyword evidence="8 12" id="KW-0472">Membrane</keyword>
<dbReference type="Gene3D" id="3.80.10.10">
    <property type="entry name" value="Ribonuclease Inhibitor"/>
    <property type="match status" value="3"/>
</dbReference>
<evidence type="ECO:0000256" key="4">
    <source>
        <dbReference type="ARBA" id="ARBA00022692"/>
    </source>
</evidence>
<comment type="subcellular location">
    <subcellularLocation>
        <location evidence="1">Membrane</location>
        <topology evidence="1">Single-pass membrane protein</topology>
    </subcellularLocation>
</comment>
<evidence type="ECO:0000256" key="11">
    <source>
        <dbReference type="SAM" id="MobiDB-lite"/>
    </source>
</evidence>
<evidence type="ECO:0000256" key="3">
    <source>
        <dbReference type="ARBA" id="ARBA00022614"/>
    </source>
</evidence>
<dbReference type="SUPFAM" id="SSF52200">
    <property type="entry name" value="Toll/Interleukin receptor TIR domain"/>
    <property type="match status" value="1"/>
</dbReference>
<dbReference type="GO" id="GO:0038023">
    <property type="term" value="F:signaling receptor activity"/>
    <property type="evidence" value="ECO:0007669"/>
    <property type="project" value="TreeGrafter"/>
</dbReference>
<dbReference type="Pfam" id="PF01582">
    <property type="entry name" value="TIR"/>
    <property type="match status" value="1"/>
</dbReference>
<comment type="caution">
    <text evidence="14">The sequence shown here is derived from an EMBL/GenBank/DDBJ whole genome shotgun (WGS) entry which is preliminary data.</text>
</comment>
<dbReference type="InterPro" id="IPR003591">
    <property type="entry name" value="Leu-rich_rpt_typical-subtyp"/>
</dbReference>
<evidence type="ECO:0000313" key="15">
    <source>
        <dbReference type="Proteomes" id="UP000762676"/>
    </source>
</evidence>
<dbReference type="Pfam" id="PF13855">
    <property type="entry name" value="LRR_8"/>
    <property type="match status" value="2"/>
</dbReference>
<keyword evidence="7 12" id="KW-1133">Transmembrane helix</keyword>
<keyword evidence="10" id="KW-0325">Glycoprotein</keyword>
<dbReference type="Gene3D" id="3.40.50.10140">
    <property type="entry name" value="Toll/interleukin-1 receptor homology (TIR) domain"/>
    <property type="match status" value="1"/>
</dbReference>
<dbReference type="InterPro" id="IPR000157">
    <property type="entry name" value="TIR_dom"/>
</dbReference>
<proteinExistence type="inferred from homology"/>
<evidence type="ECO:0000256" key="8">
    <source>
        <dbReference type="ARBA" id="ARBA00023136"/>
    </source>
</evidence>
<dbReference type="SMART" id="SM00369">
    <property type="entry name" value="LRR_TYP"/>
    <property type="match status" value="7"/>
</dbReference>
<dbReference type="InterPro" id="IPR035897">
    <property type="entry name" value="Toll_tir_struct_dom_sf"/>
</dbReference>
<evidence type="ECO:0000256" key="6">
    <source>
        <dbReference type="ARBA" id="ARBA00022737"/>
    </source>
</evidence>
<keyword evidence="9 14" id="KW-0675">Receptor</keyword>
<evidence type="ECO:0000256" key="10">
    <source>
        <dbReference type="ARBA" id="ARBA00023180"/>
    </source>
</evidence>
<organism evidence="14 15">
    <name type="scientific">Elysia marginata</name>
    <dbReference type="NCBI Taxonomy" id="1093978"/>
    <lineage>
        <taxon>Eukaryota</taxon>
        <taxon>Metazoa</taxon>
        <taxon>Spiralia</taxon>
        <taxon>Lophotrochozoa</taxon>
        <taxon>Mollusca</taxon>
        <taxon>Gastropoda</taxon>
        <taxon>Heterobranchia</taxon>
        <taxon>Euthyneura</taxon>
        <taxon>Panpulmonata</taxon>
        <taxon>Sacoglossa</taxon>
        <taxon>Placobranchoidea</taxon>
        <taxon>Plakobranchidae</taxon>
        <taxon>Elysia</taxon>
    </lineage>
</organism>
<name>A0AAV4HYV7_9GAST</name>
<sequence>MFTRQQTCSKCVQRARSPSCLLKTAHSMVILLWLVVLLTVGVAKSQKKATQRQGQSNALLFTSNYDMASANLQRPQKPITAVGSSKHPAEEVYSNPVKAKINQQDLNKWSLNNHRATMDTILNREPALKTDEDKHDETEVRFQSLYTRHPHLERLKYSQHYGRIRVKTTNNSRRIYLTPHDFFRCGHCICFKPEGHDDKVHADCIKYKNHVILSIPDYLPDNIFRLDMDYNPIRHFETNVLARYKSLLTVKAPHNKFRTLHAKDCLLVVNVQYLDLSYNNLSTVEDGALSCMPNLTQLILKRNLLTALRNATLAGLGKLIMLNLAKNKIHTIEAGAFLPSASILDLDLSANERLSLNHKYVETFRPLASLKILYIQGCTSLGGNYPTDVLLALPNLQELTVNGEKHAFDSKLSALGNLTKLTLGKSAACWTKNFTKAYFNGLAHLRSLTIYDCRAKEYSPHMFDDNPRITEFELAYEMRDMKNVFPILCYLSNLERIRSVKIIHTRKHALLDPLITLSPKDVECLNKMKHLVSLSLEHNAISQVGRVFALGLPPSLETLNLRGNLLISFQSMMYLLTTIPQILPNLKVLREDNQGEEPDHNPGNSLEQEWPKNSDLEDYSSRRSIFDLNSIEAQTSLLVARKPFTQNFDAPKPIPLNSSKYLDVYSATNVFNFGLHIFDGQQRVQSGLLNVSSTLVTNWGVYPVLYMPKLTVIADLSDNRCEYLKNTFFLENNSLVELYAGGNFLGPQLSKDENGTKFAKLTNLEVLDLSRNHVFYLPWLLFKGLPNVRVLNLASNNIETFHVRIQHMKSLLFVDLSKNSLTSISENTRDELDSLARIGPISIDLTYNPLPCTCGGYELLRWMSLTQVRILNKDFLTCENKTELVGDLSERVLALQRLCISRKLLIMAASFSCAILFFIVGFVWVFQKRWWILYTWNRAVSHFYGYKTLSGPRARRRRGEDISRERSVPQYTFDAFFVYTASTCDFVLDKCLDELEVVRSHRLCVEDRDFLPGSYLPCNITSAVRSSRTTVVVIDENFRSAGWTQYAVEMAQVEAVRSKRNVLHLLLVGSPPDGHLPNPYLKVFRQGQFSELPPDECSPNVHRKFWDSFSQMLGHTDGSRSGPSPRLVLSD</sequence>
<reference evidence="14 15" key="1">
    <citation type="journal article" date="2021" name="Elife">
        <title>Chloroplast acquisition without the gene transfer in kleptoplastic sea slugs, Plakobranchus ocellatus.</title>
        <authorList>
            <person name="Maeda T."/>
            <person name="Takahashi S."/>
            <person name="Yoshida T."/>
            <person name="Shimamura S."/>
            <person name="Takaki Y."/>
            <person name="Nagai Y."/>
            <person name="Toyoda A."/>
            <person name="Suzuki Y."/>
            <person name="Arimoto A."/>
            <person name="Ishii H."/>
            <person name="Satoh N."/>
            <person name="Nishiyama T."/>
            <person name="Hasebe M."/>
            <person name="Maruyama T."/>
            <person name="Minagawa J."/>
            <person name="Obokata J."/>
            <person name="Shigenobu S."/>
        </authorList>
    </citation>
    <scope>NUCLEOTIDE SEQUENCE [LARGE SCALE GENOMIC DNA]</scope>
</reference>